<name>A0A450Z485_9GAMM</name>
<feature type="transmembrane region" description="Helical" evidence="1">
    <location>
        <begin position="81"/>
        <end position="99"/>
    </location>
</feature>
<sequence length="103" mass="11795">MTDIPFDTHEFVETLREAGKDALSKAAFATKADIERLTSNIDQLRSITRADIEQLRSATKANIDRLRSEMRLEMREMEHRLTIRMGAMFITTIALLTALDKLL</sequence>
<keyword evidence="1" id="KW-1133">Transmembrane helix</keyword>
<keyword evidence="1" id="KW-0472">Membrane</keyword>
<evidence type="ECO:0000256" key="1">
    <source>
        <dbReference type="SAM" id="Phobius"/>
    </source>
</evidence>
<reference evidence="2" key="1">
    <citation type="submission" date="2019-02" db="EMBL/GenBank/DDBJ databases">
        <authorList>
            <person name="Gruber-Vodicka R. H."/>
            <person name="Seah K. B. B."/>
        </authorList>
    </citation>
    <scope>NUCLEOTIDE SEQUENCE</scope>
    <source>
        <strain evidence="2">BECK_BZ123</strain>
    </source>
</reference>
<evidence type="ECO:0008006" key="3">
    <source>
        <dbReference type="Google" id="ProtNLM"/>
    </source>
</evidence>
<gene>
    <name evidence="2" type="ORF">BECKTC1821D_GA0114238_106215</name>
</gene>
<keyword evidence="1" id="KW-0812">Transmembrane</keyword>
<evidence type="ECO:0000313" key="2">
    <source>
        <dbReference type="EMBL" id="VFK48596.1"/>
    </source>
</evidence>
<proteinExistence type="predicted"/>
<organism evidence="2">
    <name type="scientific">Candidatus Kentrum sp. TC</name>
    <dbReference type="NCBI Taxonomy" id="2126339"/>
    <lineage>
        <taxon>Bacteria</taxon>
        <taxon>Pseudomonadati</taxon>
        <taxon>Pseudomonadota</taxon>
        <taxon>Gammaproteobacteria</taxon>
        <taxon>Candidatus Kentrum</taxon>
    </lineage>
</organism>
<dbReference type="EMBL" id="CAADFS010000062">
    <property type="protein sequence ID" value="VFK48596.1"/>
    <property type="molecule type" value="Genomic_DNA"/>
</dbReference>
<dbReference type="AlphaFoldDB" id="A0A450Z485"/>
<protein>
    <recommendedName>
        <fullName evidence="3">DUF1640 domain-containing protein</fullName>
    </recommendedName>
</protein>
<accession>A0A450Z485</accession>